<evidence type="ECO:0000313" key="1">
    <source>
        <dbReference type="EMBL" id="KAG0460944.1"/>
    </source>
</evidence>
<dbReference type="OrthoDB" id="10004661at2759"/>
<dbReference type="AlphaFoldDB" id="A0A835UFC2"/>
<reference evidence="1 2" key="1">
    <citation type="journal article" date="2020" name="Nat. Food">
        <title>A phased Vanilla planifolia genome enables genetic improvement of flavour and production.</title>
        <authorList>
            <person name="Hasing T."/>
            <person name="Tang H."/>
            <person name="Brym M."/>
            <person name="Khazi F."/>
            <person name="Huang T."/>
            <person name="Chambers A.H."/>
        </authorList>
    </citation>
    <scope>NUCLEOTIDE SEQUENCE [LARGE SCALE GENOMIC DNA]</scope>
    <source>
        <tissue evidence="1">Leaf</tissue>
    </source>
</reference>
<comment type="caution">
    <text evidence="1">The sequence shown here is derived from an EMBL/GenBank/DDBJ whole genome shotgun (WGS) entry which is preliminary data.</text>
</comment>
<dbReference type="EMBL" id="JADCNL010000011">
    <property type="protein sequence ID" value="KAG0460944.1"/>
    <property type="molecule type" value="Genomic_DNA"/>
</dbReference>
<gene>
    <name evidence="1" type="ORF">HPP92_021241</name>
</gene>
<accession>A0A835UFC2</accession>
<keyword evidence="2" id="KW-1185">Reference proteome</keyword>
<proteinExistence type="predicted"/>
<organism evidence="1 2">
    <name type="scientific">Vanilla planifolia</name>
    <name type="common">Vanilla</name>
    <dbReference type="NCBI Taxonomy" id="51239"/>
    <lineage>
        <taxon>Eukaryota</taxon>
        <taxon>Viridiplantae</taxon>
        <taxon>Streptophyta</taxon>
        <taxon>Embryophyta</taxon>
        <taxon>Tracheophyta</taxon>
        <taxon>Spermatophyta</taxon>
        <taxon>Magnoliopsida</taxon>
        <taxon>Liliopsida</taxon>
        <taxon>Asparagales</taxon>
        <taxon>Orchidaceae</taxon>
        <taxon>Vanilloideae</taxon>
        <taxon>Vanilleae</taxon>
        <taxon>Vanilla</taxon>
    </lineage>
</organism>
<dbReference type="Proteomes" id="UP000636800">
    <property type="component" value="Chromosome 11"/>
</dbReference>
<protein>
    <submittedName>
        <fullName evidence="1">Uncharacterized protein</fullName>
    </submittedName>
</protein>
<evidence type="ECO:0000313" key="2">
    <source>
        <dbReference type="Proteomes" id="UP000636800"/>
    </source>
</evidence>
<name>A0A835UFC2_VANPL</name>
<sequence length="172" mass="19629">MKKIYVKMVLESKKADPDRWEEIFGFFSEDSFGWVQNVSLLESGLQELERDAGDGWEIQEGIKGNQAVLIMRCSGLGHNLRLTGRTYQTAGGFGKGHEHGGFIHVLSSVMGRVEGGDFCCVSCPGWLEIPREIGREWIVSMPRHEIVVYWWRGWGGKRISVWLKMVYDDDVF</sequence>